<dbReference type="PANTHER" id="PTHR45528:SF1">
    <property type="entry name" value="SENSOR HISTIDINE KINASE CPXA"/>
    <property type="match status" value="1"/>
</dbReference>
<dbReference type="KEGG" id="lrug:AB8B22_08960"/>
<comment type="subcellular location">
    <subcellularLocation>
        <location evidence="2">Cell membrane</location>
        <topology evidence="2">Multi-pass membrane protein</topology>
    </subcellularLocation>
</comment>
<evidence type="ECO:0000256" key="6">
    <source>
        <dbReference type="ARBA" id="ARBA00022679"/>
    </source>
</evidence>
<dbReference type="GO" id="GO:0000155">
    <property type="term" value="F:phosphorelay sensor kinase activity"/>
    <property type="evidence" value="ECO:0007669"/>
    <property type="project" value="InterPro"/>
</dbReference>
<dbReference type="GO" id="GO:0005886">
    <property type="term" value="C:plasma membrane"/>
    <property type="evidence" value="ECO:0007669"/>
    <property type="project" value="UniProtKB-SubCell"/>
</dbReference>
<evidence type="ECO:0000313" key="17">
    <source>
        <dbReference type="EMBL" id="XDU66527.1"/>
    </source>
</evidence>
<evidence type="ECO:0000256" key="12">
    <source>
        <dbReference type="ARBA" id="ARBA00023012"/>
    </source>
</evidence>
<keyword evidence="13 14" id="KW-0472">Membrane</keyword>
<organism evidence="17">
    <name type="scientific">Leptotrichia rugosa</name>
    <dbReference type="NCBI Taxonomy" id="3239302"/>
    <lineage>
        <taxon>Bacteria</taxon>
        <taxon>Fusobacteriati</taxon>
        <taxon>Fusobacteriota</taxon>
        <taxon>Fusobacteriia</taxon>
        <taxon>Fusobacteriales</taxon>
        <taxon>Leptotrichiaceae</taxon>
        <taxon>Leptotrichia</taxon>
    </lineage>
</organism>
<dbReference type="PROSITE" id="PS50885">
    <property type="entry name" value="HAMP"/>
    <property type="match status" value="1"/>
</dbReference>
<dbReference type="SUPFAM" id="SSF47384">
    <property type="entry name" value="Homodimeric domain of signal transducing histidine kinase"/>
    <property type="match status" value="1"/>
</dbReference>
<dbReference type="SMART" id="SM00304">
    <property type="entry name" value="HAMP"/>
    <property type="match status" value="1"/>
</dbReference>
<dbReference type="CDD" id="cd00082">
    <property type="entry name" value="HisKA"/>
    <property type="match status" value="1"/>
</dbReference>
<dbReference type="CDD" id="cd06225">
    <property type="entry name" value="HAMP"/>
    <property type="match status" value="1"/>
</dbReference>
<name>A0AB39VGV3_9FUSO</name>
<feature type="transmembrane region" description="Helical" evidence="14">
    <location>
        <begin position="247"/>
        <end position="270"/>
    </location>
</feature>
<dbReference type="Gene3D" id="6.10.340.10">
    <property type="match status" value="1"/>
</dbReference>
<evidence type="ECO:0000256" key="13">
    <source>
        <dbReference type="ARBA" id="ARBA00023136"/>
    </source>
</evidence>
<protein>
    <recommendedName>
        <fullName evidence="3">histidine kinase</fullName>
        <ecNumber evidence="3">2.7.13.3</ecNumber>
    </recommendedName>
</protein>
<keyword evidence="11 14" id="KW-1133">Transmembrane helix</keyword>
<dbReference type="EMBL" id="CP165644">
    <property type="protein sequence ID" value="XDU66527.1"/>
    <property type="molecule type" value="Genomic_DNA"/>
</dbReference>
<dbReference type="Pfam" id="PF00512">
    <property type="entry name" value="HisKA"/>
    <property type="match status" value="1"/>
</dbReference>
<dbReference type="PRINTS" id="PR00344">
    <property type="entry name" value="BCTRLSENSOR"/>
</dbReference>
<dbReference type="InterPro" id="IPR005467">
    <property type="entry name" value="His_kinase_dom"/>
</dbReference>
<evidence type="ECO:0000256" key="5">
    <source>
        <dbReference type="ARBA" id="ARBA00022553"/>
    </source>
</evidence>
<gene>
    <name evidence="17" type="ORF">AB8B22_08960</name>
</gene>
<evidence type="ECO:0000256" key="11">
    <source>
        <dbReference type="ARBA" id="ARBA00022989"/>
    </source>
</evidence>
<dbReference type="SUPFAM" id="SSF55874">
    <property type="entry name" value="ATPase domain of HSP90 chaperone/DNA topoisomerase II/histidine kinase"/>
    <property type="match status" value="1"/>
</dbReference>
<dbReference type="RefSeq" id="WP_094079778.1">
    <property type="nucleotide sequence ID" value="NZ_CP165644.1"/>
</dbReference>
<dbReference type="InterPro" id="IPR003594">
    <property type="entry name" value="HATPase_dom"/>
</dbReference>
<dbReference type="Pfam" id="PF02518">
    <property type="entry name" value="HATPase_c"/>
    <property type="match status" value="1"/>
</dbReference>
<dbReference type="SUPFAM" id="SSF158472">
    <property type="entry name" value="HAMP domain-like"/>
    <property type="match status" value="1"/>
</dbReference>
<dbReference type="InterPro" id="IPR003661">
    <property type="entry name" value="HisK_dim/P_dom"/>
</dbReference>
<dbReference type="SMART" id="SM00388">
    <property type="entry name" value="HisKA"/>
    <property type="match status" value="1"/>
</dbReference>
<evidence type="ECO:0000259" key="15">
    <source>
        <dbReference type="PROSITE" id="PS50109"/>
    </source>
</evidence>
<evidence type="ECO:0000256" key="1">
    <source>
        <dbReference type="ARBA" id="ARBA00000085"/>
    </source>
</evidence>
<proteinExistence type="predicted"/>
<dbReference type="EC" id="2.7.13.3" evidence="3"/>
<dbReference type="FunFam" id="1.10.287.130:FF:000001">
    <property type="entry name" value="Two-component sensor histidine kinase"/>
    <property type="match status" value="1"/>
</dbReference>
<keyword evidence="10" id="KW-0067">ATP-binding</keyword>
<dbReference type="InterPro" id="IPR050398">
    <property type="entry name" value="HssS/ArlS-like"/>
</dbReference>
<keyword evidence="5" id="KW-0597">Phosphoprotein</keyword>
<keyword evidence="7 14" id="KW-0812">Transmembrane</keyword>
<reference evidence="17" key="1">
    <citation type="submission" date="2024-07" db="EMBL/GenBank/DDBJ databases">
        <authorList>
            <person name="Li X.-J."/>
            <person name="Wang X."/>
        </authorList>
    </citation>
    <scope>NUCLEOTIDE SEQUENCE</scope>
    <source>
        <strain evidence="17">HSP-334</strain>
    </source>
</reference>
<sequence length="558" mass="64309">MRVFGKIKFKNKIFFKLLSYFGLSLLVFSIVVGIFFYYVFRQNTILLHKKNLEERAIKISETLSDMWFSPRPKEFLKDGGKKMEKEKRKFPKPPDFPNAIGNLNNQNFQNDNSPKVEEIPKIGEEENNKNLHEVDEEQENSFRIFRSMKMIENIAMAEVWILDAKTRNIVQGEKNQLISYFKLPPNAEDTIKKALDGKVTTTENFNDYLSENSITVAVPIKNGTKIEGVVLLHSPIKYLSLSLKSGTYTLVLSIIIALFLASIAAIWLSASFTNPLNKIKNTTLELAKGNYEIKTNVKQSDEIGELARSIDILALKLDKSLKERERFEKMRQNFIANVSHELRTPITVIRGSIEAICDGIINDSKQLDEYNHQILADSIHMQHLINDLIDLTKLQNLDFSIKEEIISLKDIINDVVRSMKQISSKKNIKINFEFENLKENYLFRGDYQRIRQMIIIVVDNAIKFSKENQKIDIFLKTLKKKDKYELKIIDTGAGIDSKNIGEIFNRYHKSNSTENKNGMGLGLAIAKEIAQRHEILINVESEPNVKTIFTFFIKKLKI</sequence>
<feature type="domain" description="Histidine kinase" evidence="15">
    <location>
        <begin position="337"/>
        <end position="557"/>
    </location>
</feature>
<dbReference type="InterPro" id="IPR004358">
    <property type="entry name" value="Sig_transdc_His_kin-like_C"/>
</dbReference>
<evidence type="ECO:0000259" key="16">
    <source>
        <dbReference type="PROSITE" id="PS50885"/>
    </source>
</evidence>
<evidence type="ECO:0000256" key="9">
    <source>
        <dbReference type="ARBA" id="ARBA00022777"/>
    </source>
</evidence>
<keyword evidence="9 17" id="KW-0418">Kinase</keyword>
<evidence type="ECO:0000256" key="14">
    <source>
        <dbReference type="SAM" id="Phobius"/>
    </source>
</evidence>
<keyword evidence="12" id="KW-0902">Two-component regulatory system</keyword>
<evidence type="ECO:0000256" key="3">
    <source>
        <dbReference type="ARBA" id="ARBA00012438"/>
    </source>
</evidence>
<keyword evidence="4" id="KW-1003">Cell membrane</keyword>
<dbReference type="Pfam" id="PF00672">
    <property type="entry name" value="HAMP"/>
    <property type="match status" value="1"/>
</dbReference>
<dbReference type="Gene3D" id="3.30.565.10">
    <property type="entry name" value="Histidine kinase-like ATPase, C-terminal domain"/>
    <property type="match status" value="1"/>
</dbReference>
<dbReference type="Gene3D" id="1.10.287.130">
    <property type="match status" value="1"/>
</dbReference>
<dbReference type="SMART" id="SM00387">
    <property type="entry name" value="HATPase_c"/>
    <property type="match status" value="1"/>
</dbReference>
<feature type="domain" description="HAMP" evidence="16">
    <location>
        <begin position="270"/>
        <end position="322"/>
    </location>
</feature>
<dbReference type="InterPro" id="IPR003660">
    <property type="entry name" value="HAMP_dom"/>
</dbReference>
<keyword evidence="8" id="KW-0547">Nucleotide-binding</keyword>
<accession>A0AB39VGV3</accession>
<evidence type="ECO:0000256" key="4">
    <source>
        <dbReference type="ARBA" id="ARBA00022475"/>
    </source>
</evidence>
<evidence type="ECO:0000256" key="7">
    <source>
        <dbReference type="ARBA" id="ARBA00022692"/>
    </source>
</evidence>
<dbReference type="PANTHER" id="PTHR45528">
    <property type="entry name" value="SENSOR HISTIDINE KINASE CPXA"/>
    <property type="match status" value="1"/>
</dbReference>
<evidence type="ECO:0000256" key="8">
    <source>
        <dbReference type="ARBA" id="ARBA00022741"/>
    </source>
</evidence>
<dbReference type="InterPro" id="IPR036097">
    <property type="entry name" value="HisK_dim/P_sf"/>
</dbReference>
<comment type="catalytic activity">
    <reaction evidence="1">
        <text>ATP + protein L-histidine = ADP + protein N-phospho-L-histidine.</text>
        <dbReference type="EC" id="2.7.13.3"/>
    </reaction>
</comment>
<dbReference type="AlphaFoldDB" id="A0AB39VGV3"/>
<keyword evidence="6" id="KW-0808">Transferase</keyword>
<dbReference type="PROSITE" id="PS50109">
    <property type="entry name" value="HIS_KIN"/>
    <property type="match status" value="1"/>
</dbReference>
<feature type="transmembrane region" description="Helical" evidence="14">
    <location>
        <begin position="20"/>
        <end position="40"/>
    </location>
</feature>
<dbReference type="GO" id="GO:0005524">
    <property type="term" value="F:ATP binding"/>
    <property type="evidence" value="ECO:0007669"/>
    <property type="project" value="UniProtKB-KW"/>
</dbReference>
<evidence type="ECO:0000256" key="10">
    <source>
        <dbReference type="ARBA" id="ARBA00022840"/>
    </source>
</evidence>
<dbReference type="InterPro" id="IPR036890">
    <property type="entry name" value="HATPase_C_sf"/>
</dbReference>
<evidence type="ECO:0000256" key="2">
    <source>
        <dbReference type="ARBA" id="ARBA00004651"/>
    </source>
</evidence>